<dbReference type="SMR" id="A0A8T3AQP2"/>
<dbReference type="AlphaFoldDB" id="A0A8T3AQP2"/>
<dbReference type="OrthoDB" id="1055148at2759"/>
<evidence type="ECO:0000313" key="2">
    <source>
        <dbReference type="Proteomes" id="UP000829196"/>
    </source>
</evidence>
<dbReference type="EMBL" id="JAGYWB010000015">
    <property type="protein sequence ID" value="KAI0498032.1"/>
    <property type="molecule type" value="Genomic_DNA"/>
</dbReference>
<protein>
    <submittedName>
        <fullName evidence="1">Uncharacterized protein</fullName>
    </submittedName>
</protein>
<organism evidence="1 2">
    <name type="scientific">Dendrobium nobile</name>
    <name type="common">Orchid</name>
    <dbReference type="NCBI Taxonomy" id="94219"/>
    <lineage>
        <taxon>Eukaryota</taxon>
        <taxon>Viridiplantae</taxon>
        <taxon>Streptophyta</taxon>
        <taxon>Embryophyta</taxon>
        <taxon>Tracheophyta</taxon>
        <taxon>Spermatophyta</taxon>
        <taxon>Magnoliopsida</taxon>
        <taxon>Liliopsida</taxon>
        <taxon>Asparagales</taxon>
        <taxon>Orchidaceae</taxon>
        <taxon>Epidendroideae</taxon>
        <taxon>Malaxideae</taxon>
        <taxon>Dendrobiinae</taxon>
        <taxon>Dendrobium</taxon>
    </lineage>
</organism>
<sequence>MVEVTSSNAGASNVGDFLPTAIGWFFRRSVERRLARMHSYSDRFLQGLVDNERRRKRKVEEEEGRSASKTMLDAILSMQKDQPDQYSDTFIKSLFVVSSSI</sequence>
<reference evidence="1" key="1">
    <citation type="journal article" date="2022" name="Front. Genet.">
        <title>Chromosome-Scale Assembly of the Dendrobium nobile Genome Provides Insights Into the Molecular Mechanism of the Biosynthesis of the Medicinal Active Ingredient of Dendrobium.</title>
        <authorList>
            <person name="Xu Q."/>
            <person name="Niu S.-C."/>
            <person name="Li K.-L."/>
            <person name="Zheng P.-J."/>
            <person name="Zhang X.-J."/>
            <person name="Jia Y."/>
            <person name="Liu Y."/>
            <person name="Niu Y.-X."/>
            <person name="Yu L.-H."/>
            <person name="Chen D.-F."/>
            <person name="Zhang G.-Q."/>
        </authorList>
    </citation>
    <scope>NUCLEOTIDE SEQUENCE</scope>
    <source>
        <tissue evidence="1">Leaf</tissue>
    </source>
</reference>
<comment type="caution">
    <text evidence="1">The sequence shown here is derived from an EMBL/GenBank/DDBJ whole genome shotgun (WGS) entry which is preliminary data.</text>
</comment>
<keyword evidence="2" id="KW-1185">Reference proteome</keyword>
<dbReference type="Proteomes" id="UP000829196">
    <property type="component" value="Unassembled WGS sequence"/>
</dbReference>
<gene>
    <name evidence="1" type="ORF">KFK09_021273</name>
</gene>
<accession>A0A8T3AQP2</accession>
<evidence type="ECO:0000313" key="1">
    <source>
        <dbReference type="EMBL" id="KAI0498032.1"/>
    </source>
</evidence>
<proteinExistence type="predicted"/>
<name>A0A8T3AQP2_DENNO</name>